<evidence type="ECO:0000313" key="1">
    <source>
        <dbReference type="EMBL" id="MBB6509074.1"/>
    </source>
</evidence>
<keyword evidence="2" id="KW-1185">Reference proteome</keyword>
<proteinExistence type="predicted"/>
<dbReference type="AlphaFoldDB" id="A0A7X0MRX6"/>
<dbReference type="NCBIfam" id="TIGR01563">
    <property type="entry name" value="gp16_SPP1"/>
    <property type="match status" value="1"/>
</dbReference>
<name>A0A7X0MRX6_9HYPH</name>
<gene>
    <name evidence="1" type="ORF">F4695_002431</name>
</gene>
<dbReference type="RefSeq" id="WP_210311795.1">
    <property type="nucleotide sequence ID" value="NZ_JACHBU010000004.1"/>
</dbReference>
<dbReference type="Gene3D" id="2.40.10.270">
    <property type="entry name" value="Bacteriophage SPP1 head-tail adaptor protein"/>
    <property type="match status" value="1"/>
</dbReference>
<dbReference type="InterPro" id="IPR038666">
    <property type="entry name" value="SSP1_head-tail_sf"/>
</dbReference>
<protein>
    <submittedName>
        <fullName evidence="1">SPP1 family predicted phage head-tail adaptor</fullName>
    </submittedName>
</protein>
<dbReference type="Pfam" id="PF05521">
    <property type="entry name" value="Phage_HCP"/>
    <property type="match status" value="1"/>
</dbReference>
<dbReference type="InterPro" id="IPR008767">
    <property type="entry name" value="Phage_SPP1_head-tail_adaptor"/>
</dbReference>
<comment type="caution">
    <text evidence="1">The sequence shown here is derived from an EMBL/GenBank/DDBJ whole genome shotgun (WGS) entry which is preliminary data.</text>
</comment>
<accession>A0A7X0MRX6</accession>
<organism evidence="1 2">
    <name type="scientific">Rhizobium soli</name>
    <dbReference type="NCBI Taxonomy" id="424798"/>
    <lineage>
        <taxon>Bacteria</taxon>
        <taxon>Pseudomonadati</taxon>
        <taxon>Pseudomonadota</taxon>
        <taxon>Alphaproteobacteria</taxon>
        <taxon>Hyphomicrobiales</taxon>
        <taxon>Rhizobiaceae</taxon>
        <taxon>Rhizobium/Agrobacterium group</taxon>
        <taxon>Rhizobium</taxon>
    </lineage>
</organism>
<sequence length="110" mass="11982">MVVFLDPGQMTARLELEAPVSVSDGQGGATVIWQPVAAVWAKIEPVSFVVTEAASAEVGTVSHRIWIRYRGDVAAGQRLTKGARIFLLKLVRDPDETGRYLVCQCEEQAP</sequence>
<reference evidence="1 2" key="1">
    <citation type="submission" date="2020-08" db="EMBL/GenBank/DDBJ databases">
        <title>The Agave Microbiome: Exploring the role of microbial communities in plant adaptations to desert environments.</title>
        <authorList>
            <person name="Partida-Martinez L.P."/>
        </authorList>
    </citation>
    <scope>NUCLEOTIDE SEQUENCE [LARGE SCALE GENOMIC DNA]</scope>
    <source>
        <strain evidence="1 2">AS3.12</strain>
    </source>
</reference>
<evidence type="ECO:0000313" key="2">
    <source>
        <dbReference type="Proteomes" id="UP000585437"/>
    </source>
</evidence>
<dbReference type="Proteomes" id="UP000585437">
    <property type="component" value="Unassembled WGS sequence"/>
</dbReference>
<dbReference type="EMBL" id="JACHBU010000004">
    <property type="protein sequence ID" value="MBB6509074.1"/>
    <property type="molecule type" value="Genomic_DNA"/>
</dbReference>